<dbReference type="SUPFAM" id="SSF55729">
    <property type="entry name" value="Acyl-CoA N-acyltransferases (Nat)"/>
    <property type="match status" value="1"/>
</dbReference>
<reference evidence="4" key="1">
    <citation type="submission" date="2016-10" db="EMBL/GenBank/DDBJ databases">
        <authorList>
            <person name="Varghese N."/>
            <person name="Submissions S."/>
        </authorList>
    </citation>
    <scope>NUCLEOTIDE SEQUENCE [LARGE SCALE GENOMIC DNA]</scope>
    <source>
        <strain evidence="4">NLAE-zl-G277</strain>
    </source>
</reference>
<dbReference type="PROSITE" id="PS51186">
    <property type="entry name" value="GNAT"/>
    <property type="match status" value="1"/>
</dbReference>
<feature type="region of interest" description="Disordered" evidence="1">
    <location>
        <begin position="162"/>
        <end position="182"/>
    </location>
</feature>
<feature type="domain" description="N-acetyltransferase" evidence="2">
    <location>
        <begin position="1"/>
        <end position="152"/>
    </location>
</feature>
<keyword evidence="3" id="KW-0689">Ribosomal protein</keyword>
<accession>A0A1I0JJW9</accession>
<organism evidence="3 4">
    <name type="scientific">Enterocloster lavalensis</name>
    <dbReference type="NCBI Taxonomy" id="460384"/>
    <lineage>
        <taxon>Bacteria</taxon>
        <taxon>Bacillati</taxon>
        <taxon>Bacillota</taxon>
        <taxon>Clostridia</taxon>
        <taxon>Lachnospirales</taxon>
        <taxon>Lachnospiraceae</taxon>
        <taxon>Enterocloster</taxon>
    </lineage>
</organism>
<proteinExistence type="predicted"/>
<dbReference type="GeneID" id="93280765"/>
<keyword evidence="4" id="KW-1185">Reference proteome</keyword>
<dbReference type="InterPro" id="IPR016181">
    <property type="entry name" value="Acyl_CoA_acyltransferase"/>
</dbReference>
<dbReference type="GO" id="GO:0005840">
    <property type="term" value="C:ribosome"/>
    <property type="evidence" value="ECO:0007669"/>
    <property type="project" value="UniProtKB-KW"/>
</dbReference>
<dbReference type="Pfam" id="PF13673">
    <property type="entry name" value="Acetyltransf_10"/>
    <property type="match status" value="1"/>
</dbReference>
<evidence type="ECO:0000259" key="2">
    <source>
        <dbReference type="PROSITE" id="PS51186"/>
    </source>
</evidence>
<dbReference type="RefSeq" id="WP_092369292.1">
    <property type="nucleotide sequence ID" value="NZ_DAINWJ010000149.1"/>
</dbReference>
<dbReference type="Proteomes" id="UP000198508">
    <property type="component" value="Unassembled WGS sequence"/>
</dbReference>
<dbReference type="EMBL" id="FOIM01000031">
    <property type="protein sequence ID" value="SEU10588.1"/>
    <property type="molecule type" value="Genomic_DNA"/>
</dbReference>
<dbReference type="GO" id="GO:0016747">
    <property type="term" value="F:acyltransferase activity, transferring groups other than amino-acyl groups"/>
    <property type="evidence" value="ECO:0007669"/>
    <property type="project" value="InterPro"/>
</dbReference>
<keyword evidence="3" id="KW-0687">Ribonucleoprotein</keyword>
<gene>
    <name evidence="3" type="ORF">SAMN05216313_13132</name>
</gene>
<dbReference type="Gene3D" id="3.40.630.30">
    <property type="match status" value="1"/>
</dbReference>
<dbReference type="InterPro" id="IPR000182">
    <property type="entry name" value="GNAT_dom"/>
</dbReference>
<evidence type="ECO:0000313" key="4">
    <source>
        <dbReference type="Proteomes" id="UP000198508"/>
    </source>
</evidence>
<sequence>MEYRKAKAENAGEIYGLVQATIKAVYPRYYPREVVDFFCRHHNLEHILADIGRGDVGILKEGDQLIGTGSRDGNHITRVYVNPEFQGKGYGSHIIEILEREIGRDYDTVNLDASLPASCLYERRGYRTVKHETREVENQAVLVYEIMQKQLDPAAFGTDVQRGGTDVRAPHMPHNAGTRGEG</sequence>
<dbReference type="AlphaFoldDB" id="A0A1I0JJW9"/>
<evidence type="ECO:0000313" key="3">
    <source>
        <dbReference type="EMBL" id="SEU10588.1"/>
    </source>
</evidence>
<evidence type="ECO:0000256" key="1">
    <source>
        <dbReference type="SAM" id="MobiDB-lite"/>
    </source>
</evidence>
<protein>
    <submittedName>
        <fullName evidence="3">Ribosomal protein S18 acetylase RimI</fullName>
    </submittedName>
</protein>
<name>A0A1I0JJW9_9FIRM</name>
<dbReference type="STRING" id="460384.SAMN05216313_13132"/>